<evidence type="ECO:0000313" key="1">
    <source>
        <dbReference type="EMBL" id="KAI0092652.1"/>
    </source>
</evidence>
<sequence length="737" mass="79604">MPPRTMFHKRAQPLRPTPRDPPTPSTSQDSGPTSQPPSAAPSPNAVQAQTPPSTGPQPPKRRPPRPRQDDDSLPPPEGEFVEYTLVSSSLKGWKYDVMKFDSRKPVDISAWARPVKLNRKEMRRPAGGQDGVVAPPVAVGPMLGPDGKPVIGVDGKIVMVDAEGRPIRAGQQQQQQQHQQAGSGSGGGGSGGANGGATADGAGGKGKDKDKSAARKRFQKKTKQVFLVPDEVRQLRREERYPWVIEDSSHQETWVAQMEEVSKAQTQGMFMPAAALEFKFVPAHRWYKFQKKPNYHIPNLEEAENLMNKIQKNKDPERWFLRNKNGQGPSEETKAMFKNERGGSVVPSGSSLVHSAGESLGPGGRRLRAVDSGMDLFGDDEEEGAGSRKKLKREYGAEGDLDEVDFEEDFADDEEKPEPEADDEDAKELEERLKREYKNANKTREGYIDESEEEEEVSELTGAGKAMRKLMKKLEKNNAYDDSDDEKNPYASSEEEPEEEVPITPQGPAIIPPEPLPGSRSGSQAPSGSQTGPTSPKTPAPTQDTGSRPTSPTPSHGGHSVVAKRATSPNVKMPKLKPNGHSRATSPLAGVGSPVSSPVTSGGSPVAARAETPGQTSVNGPTSPPGGSHGKANNKRKAEDGAALSKPKKRRAQATVTGELNEEVVINWLRKAGNVSTRECIAYFTPYLSEESKKQAFTKLVREVAALKNGRLVLKAAYRLPGDAPQSPSAAVSPPTE</sequence>
<evidence type="ECO:0000313" key="2">
    <source>
        <dbReference type="Proteomes" id="UP001055072"/>
    </source>
</evidence>
<name>A0ACB8UEB2_9APHY</name>
<organism evidence="1 2">
    <name type="scientific">Irpex rosettiformis</name>
    <dbReference type="NCBI Taxonomy" id="378272"/>
    <lineage>
        <taxon>Eukaryota</taxon>
        <taxon>Fungi</taxon>
        <taxon>Dikarya</taxon>
        <taxon>Basidiomycota</taxon>
        <taxon>Agaricomycotina</taxon>
        <taxon>Agaricomycetes</taxon>
        <taxon>Polyporales</taxon>
        <taxon>Irpicaceae</taxon>
        <taxon>Irpex</taxon>
    </lineage>
</organism>
<proteinExistence type="predicted"/>
<protein>
    <submittedName>
        <fullName evidence="1">Uncharacterized protein</fullName>
    </submittedName>
</protein>
<reference evidence="1" key="1">
    <citation type="journal article" date="2021" name="Environ. Microbiol.">
        <title>Gene family expansions and transcriptome signatures uncover fungal adaptations to wood decay.</title>
        <authorList>
            <person name="Hage H."/>
            <person name="Miyauchi S."/>
            <person name="Viragh M."/>
            <person name="Drula E."/>
            <person name="Min B."/>
            <person name="Chaduli D."/>
            <person name="Navarro D."/>
            <person name="Favel A."/>
            <person name="Norest M."/>
            <person name="Lesage-Meessen L."/>
            <person name="Balint B."/>
            <person name="Merenyi Z."/>
            <person name="de Eugenio L."/>
            <person name="Morin E."/>
            <person name="Martinez A.T."/>
            <person name="Baldrian P."/>
            <person name="Stursova M."/>
            <person name="Martinez M.J."/>
            <person name="Novotny C."/>
            <person name="Magnuson J.K."/>
            <person name="Spatafora J.W."/>
            <person name="Maurice S."/>
            <person name="Pangilinan J."/>
            <person name="Andreopoulos W."/>
            <person name="LaButti K."/>
            <person name="Hundley H."/>
            <person name="Na H."/>
            <person name="Kuo A."/>
            <person name="Barry K."/>
            <person name="Lipzen A."/>
            <person name="Henrissat B."/>
            <person name="Riley R."/>
            <person name="Ahrendt S."/>
            <person name="Nagy L.G."/>
            <person name="Grigoriev I.V."/>
            <person name="Martin F."/>
            <person name="Rosso M.N."/>
        </authorList>
    </citation>
    <scope>NUCLEOTIDE SEQUENCE</scope>
    <source>
        <strain evidence="1">CBS 384.51</strain>
    </source>
</reference>
<accession>A0ACB8UEB2</accession>
<dbReference type="Proteomes" id="UP001055072">
    <property type="component" value="Unassembled WGS sequence"/>
</dbReference>
<gene>
    <name evidence="1" type="ORF">BDY19DRAFT_925406</name>
</gene>
<dbReference type="EMBL" id="MU274903">
    <property type="protein sequence ID" value="KAI0092652.1"/>
    <property type="molecule type" value="Genomic_DNA"/>
</dbReference>
<keyword evidence="2" id="KW-1185">Reference proteome</keyword>
<comment type="caution">
    <text evidence="1">The sequence shown here is derived from an EMBL/GenBank/DDBJ whole genome shotgun (WGS) entry which is preliminary data.</text>
</comment>